<feature type="domain" description="DUF6922" evidence="1">
    <location>
        <begin position="13"/>
        <end position="64"/>
    </location>
</feature>
<evidence type="ECO:0000313" key="3">
    <source>
        <dbReference type="Proteomes" id="UP000306196"/>
    </source>
</evidence>
<dbReference type="AlphaFoldDB" id="A0A5R8KD14"/>
<reference evidence="2 3" key="1">
    <citation type="submission" date="2019-05" db="EMBL/GenBank/DDBJ databases">
        <title>Verrucobacter flavum gen. nov., sp. nov. a new member of the family Verrucomicrobiaceae.</title>
        <authorList>
            <person name="Szuroczki S."/>
            <person name="Abbaszade G."/>
            <person name="Szabo A."/>
            <person name="Felfoldi T."/>
            <person name="Schumann P."/>
            <person name="Boka K."/>
            <person name="Keki Z."/>
            <person name="Toumi M."/>
            <person name="Toth E."/>
        </authorList>
    </citation>
    <scope>NUCLEOTIDE SEQUENCE [LARGE SCALE GENOMIC DNA]</scope>
    <source>
        <strain evidence="2 3">MG-N-17</strain>
    </source>
</reference>
<organism evidence="2 3">
    <name type="scientific">Phragmitibacter flavus</name>
    <dbReference type="NCBI Taxonomy" id="2576071"/>
    <lineage>
        <taxon>Bacteria</taxon>
        <taxon>Pseudomonadati</taxon>
        <taxon>Verrucomicrobiota</taxon>
        <taxon>Verrucomicrobiia</taxon>
        <taxon>Verrucomicrobiales</taxon>
        <taxon>Verrucomicrobiaceae</taxon>
        <taxon>Phragmitibacter</taxon>
    </lineage>
</organism>
<dbReference type="EMBL" id="VAUV01000009">
    <property type="protein sequence ID" value="TLD70137.1"/>
    <property type="molecule type" value="Genomic_DNA"/>
</dbReference>
<proteinExistence type="predicted"/>
<evidence type="ECO:0000313" key="2">
    <source>
        <dbReference type="EMBL" id="TLD70137.1"/>
    </source>
</evidence>
<name>A0A5R8KD14_9BACT</name>
<keyword evidence="3" id="KW-1185">Reference proteome</keyword>
<protein>
    <recommendedName>
        <fullName evidence="1">DUF6922 domain-containing protein</fullName>
    </recommendedName>
</protein>
<dbReference type="Pfam" id="PF21956">
    <property type="entry name" value="DUF6922"/>
    <property type="match status" value="1"/>
</dbReference>
<dbReference type="Proteomes" id="UP000306196">
    <property type="component" value="Unassembled WGS sequence"/>
</dbReference>
<gene>
    <name evidence="2" type="ORF">FEM03_13145</name>
</gene>
<dbReference type="OrthoDB" id="1364214at2"/>
<dbReference type="InterPro" id="IPR053830">
    <property type="entry name" value="DUF6922"/>
</dbReference>
<accession>A0A5R8KD14</accession>
<comment type="caution">
    <text evidence="2">The sequence shown here is derived from an EMBL/GenBank/DDBJ whole genome shotgun (WGS) entry which is preliminary data.</text>
</comment>
<sequence length="104" mass="11760">MSARPTSTAPLGLPENLFWDVNPSNLELDKHAPLIIARVVELGRLQDWHTIRLHYGSERMRQTVTQLRDLSPQGVSLCCAAFDLTPADFRCCTARPFPPAPWIY</sequence>
<dbReference type="RefSeq" id="WP_138086732.1">
    <property type="nucleotide sequence ID" value="NZ_VAUV01000009.1"/>
</dbReference>
<evidence type="ECO:0000259" key="1">
    <source>
        <dbReference type="Pfam" id="PF21956"/>
    </source>
</evidence>